<dbReference type="Proteomes" id="UP001244563">
    <property type="component" value="Unassembled WGS sequence"/>
</dbReference>
<name>A0ABT9TNM3_PAENI</name>
<dbReference type="EMBL" id="JAUSSW010000008">
    <property type="protein sequence ID" value="MDQ0103267.1"/>
    <property type="molecule type" value="Genomic_DNA"/>
</dbReference>
<comment type="caution">
    <text evidence="3">The sequence shown here is derived from an EMBL/GenBank/DDBJ whole genome shotgun (WGS) entry which is preliminary data.</text>
</comment>
<accession>A0ABT9TNM3</accession>
<keyword evidence="2" id="KW-1133">Transmembrane helix</keyword>
<dbReference type="RefSeq" id="WP_064723885.1">
    <property type="nucleotide sequence ID" value="NZ_BDDW01000033.1"/>
</dbReference>
<feature type="region of interest" description="Disordered" evidence="1">
    <location>
        <begin position="1"/>
        <end position="24"/>
    </location>
</feature>
<organism evidence="3 4">
    <name type="scientific">Paenarthrobacter nicotinovorans</name>
    <name type="common">Arthrobacter nicotinovorans</name>
    <dbReference type="NCBI Taxonomy" id="29320"/>
    <lineage>
        <taxon>Bacteria</taxon>
        <taxon>Bacillati</taxon>
        <taxon>Actinomycetota</taxon>
        <taxon>Actinomycetes</taxon>
        <taxon>Micrococcales</taxon>
        <taxon>Micrococcaceae</taxon>
        <taxon>Paenarthrobacter</taxon>
    </lineage>
</organism>
<gene>
    <name evidence="3" type="ORF">J2T10_002931</name>
</gene>
<evidence type="ECO:0000256" key="1">
    <source>
        <dbReference type="SAM" id="MobiDB-lite"/>
    </source>
</evidence>
<feature type="transmembrane region" description="Helical" evidence="2">
    <location>
        <begin position="434"/>
        <end position="455"/>
    </location>
</feature>
<feature type="region of interest" description="Disordered" evidence="1">
    <location>
        <begin position="567"/>
        <end position="591"/>
    </location>
</feature>
<protein>
    <submittedName>
        <fullName evidence="3">Membrane protein YeaQ/YmgE (Transglycosylase-associated protein family)</fullName>
    </submittedName>
</protein>
<feature type="transmembrane region" description="Helical" evidence="2">
    <location>
        <begin position="208"/>
        <end position="228"/>
    </location>
</feature>
<feature type="transmembrane region" description="Helical" evidence="2">
    <location>
        <begin position="325"/>
        <end position="345"/>
    </location>
</feature>
<keyword evidence="2" id="KW-0812">Transmembrane</keyword>
<feature type="transmembrane region" description="Helical" evidence="2">
    <location>
        <begin position="462"/>
        <end position="481"/>
    </location>
</feature>
<evidence type="ECO:0000313" key="4">
    <source>
        <dbReference type="Proteomes" id="UP001244563"/>
    </source>
</evidence>
<proteinExistence type="predicted"/>
<evidence type="ECO:0000313" key="3">
    <source>
        <dbReference type="EMBL" id="MDQ0103267.1"/>
    </source>
</evidence>
<feature type="transmembrane region" description="Helical" evidence="2">
    <location>
        <begin position="391"/>
        <end position="414"/>
    </location>
</feature>
<keyword evidence="2" id="KW-0472">Membrane</keyword>
<reference evidence="3 4" key="1">
    <citation type="submission" date="2023-07" db="EMBL/GenBank/DDBJ databases">
        <title>Sorghum-associated microbial communities from plants grown in Nebraska, USA.</title>
        <authorList>
            <person name="Schachtman D."/>
        </authorList>
    </citation>
    <scope>NUCLEOTIDE SEQUENCE [LARGE SCALE GENOMIC DNA]</scope>
    <source>
        <strain evidence="3 4">CC523</strain>
    </source>
</reference>
<feature type="transmembrane region" description="Helical" evidence="2">
    <location>
        <begin position="240"/>
        <end position="263"/>
    </location>
</feature>
<keyword evidence="4" id="KW-1185">Reference proteome</keyword>
<feature type="transmembrane region" description="Helical" evidence="2">
    <location>
        <begin position="357"/>
        <end position="379"/>
    </location>
</feature>
<sequence>MHHYEGGIRQLSKTPMQESRRRALKTPTKMFNKISMWLGGPWSARLYGKLNSYGSVVVEMRFSASTFRGLIDEALSRHGWMIEDDSCWKSERRLTVVRLGPRLVGANAGDKAAKDLITTMSCVPNKLELVEARHIDPAFEQVPAWTIDENAMIVRTPDRKAPRIYGDRTHVLARFEVLFPLITPIPANAAARKVDPETRRITIPGVRWAAASTAIAALVMMALGWLLYSQPNVAFNASELLPVIAPITMVSSGVWVLICHLLYKLGLLVADRTGKFKESAFNRRFVKDPSLADSPAVRWALRSWCWPSRRAAVDPGIKTYMRIRFVAIALGLTGASFAAGGLLQIHWATRPQSPDVLIGTIVAACLLGVAWIATQLIEARWLLRARTLPRLTLNIASAAIILTILTRFPAWAYLVGLEAGHLIGVVDWTQLLSFVPDIGLLLFLCLLGWLATWYGRQMGSSGFLMTIMFWMAALVGVLNIAQAQMVAGYNLRMHGTSEFAKINYPVRACMTKLAGPANPQPVWLLGSTGSQVIVTTRSPSAEPLTVPGHVSAVPSSSIILDMVSDEASTDGAPVNGCPNPENALTGTSDSDQDLLGGTNRFAKNPPPTFKVAANAIR</sequence>
<evidence type="ECO:0000256" key="2">
    <source>
        <dbReference type="SAM" id="Phobius"/>
    </source>
</evidence>